<evidence type="ECO:0000313" key="3">
    <source>
        <dbReference type="Proteomes" id="UP000236723"/>
    </source>
</evidence>
<protein>
    <submittedName>
        <fullName evidence="2">Uncharacterized protein</fullName>
    </submittedName>
</protein>
<evidence type="ECO:0000313" key="2">
    <source>
        <dbReference type="EMBL" id="SEG88115.1"/>
    </source>
</evidence>
<keyword evidence="3" id="KW-1185">Reference proteome</keyword>
<sequence length="30" mass="3013">MSGPDMNGPFDPNGGTPAVTVRRALGQGGR</sequence>
<accession>A0A1H6DU45</accession>
<reference evidence="3" key="1">
    <citation type="submission" date="2016-10" db="EMBL/GenBank/DDBJ databases">
        <authorList>
            <person name="Varghese N."/>
            <person name="Submissions S."/>
        </authorList>
    </citation>
    <scope>NUCLEOTIDE SEQUENCE [LARGE SCALE GENOMIC DNA]</scope>
    <source>
        <strain evidence="3">DSM 43163</strain>
    </source>
</reference>
<dbReference type="EMBL" id="FNVO01000021">
    <property type="protein sequence ID" value="SEG88115.1"/>
    <property type="molecule type" value="Genomic_DNA"/>
</dbReference>
<name>A0A1H6DU45_9ACTN</name>
<dbReference type="Proteomes" id="UP000236723">
    <property type="component" value="Unassembled WGS sequence"/>
</dbReference>
<gene>
    <name evidence="2" type="ORF">SAMN04489712_12179</name>
</gene>
<proteinExistence type="predicted"/>
<evidence type="ECO:0000256" key="1">
    <source>
        <dbReference type="SAM" id="MobiDB-lite"/>
    </source>
</evidence>
<feature type="region of interest" description="Disordered" evidence="1">
    <location>
        <begin position="1"/>
        <end position="30"/>
    </location>
</feature>
<organism evidence="2 3">
    <name type="scientific">Thermomonospora echinospora</name>
    <dbReference type="NCBI Taxonomy" id="1992"/>
    <lineage>
        <taxon>Bacteria</taxon>
        <taxon>Bacillati</taxon>
        <taxon>Actinomycetota</taxon>
        <taxon>Actinomycetes</taxon>
        <taxon>Streptosporangiales</taxon>
        <taxon>Thermomonosporaceae</taxon>
        <taxon>Thermomonospora</taxon>
    </lineage>
</organism>
<dbReference type="AlphaFoldDB" id="A0A1H6DU45"/>